<proteinExistence type="predicted"/>
<reference evidence="1" key="1">
    <citation type="submission" date="2022-03" db="EMBL/GenBank/DDBJ databases">
        <title>Streptomyces 7R015 and 7R016 isolated from Barleria lupulina in Thailand.</title>
        <authorList>
            <person name="Kanchanasin P."/>
            <person name="Phongsopitanun W."/>
            <person name="Tanasupawat S."/>
        </authorList>
    </citation>
    <scope>NUCLEOTIDE SEQUENCE</scope>
    <source>
        <strain evidence="1">7R015</strain>
    </source>
</reference>
<name>A0ABS9Y2I5_9ACTN</name>
<evidence type="ECO:0000313" key="1">
    <source>
        <dbReference type="EMBL" id="MCI3271429.1"/>
    </source>
</evidence>
<evidence type="ECO:0000313" key="2">
    <source>
        <dbReference type="Proteomes" id="UP001165269"/>
    </source>
</evidence>
<gene>
    <name evidence="1" type="ORF">MQP27_09930</name>
</gene>
<keyword evidence="2" id="KW-1185">Reference proteome</keyword>
<accession>A0ABS9Y2I5</accession>
<protein>
    <recommendedName>
        <fullName evidence="3">4Fe-4S Wbl-type domain-containing protein</fullName>
    </recommendedName>
</protein>
<sequence length="73" mass="8292">MTSEQPEDDGLVLPLLDWRDSSHWSQIAKPCRYCEEPTQMRDSKYKPAHKLCAERALAQQAAEAADAYQIGKN</sequence>
<evidence type="ECO:0008006" key="3">
    <source>
        <dbReference type="Google" id="ProtNLM"/>
    </source>
</evidence>
<organism evidence="1 2">
    <name type="scientific">Streptomyces cylindrosporus</name>
    <dbReference type="NCBI Taxonomy" id="2927583"/>
    <lineage>
        <taxon>Bacteria</taxon>
        <taxon>Bacillati</taxon>
        <taxon>Actinomycetota</taxon>
        <taxon>Actinomycetes</taxon>
        <taxon>Kitasatosporales</taxon>
        <taxon>Streptomycetaceae</taxon>
        <taxon>Streptomyces</taxon>
    </lineage>
</organism>
<comment type="caution">
    <text evidence="1">The sequence shown here is derived from an EMBL/GenBank/DDBJ whole genome shotgun (WGS) entry which is preliminary data.</text>
</comment>
<dbReference type="Proteomes" id="UP001165269">
    <property type="component" value="Unassembled WGS sequence"/>
</dbReference>
<dbReference type="RefSeq" id="WP_242763996.1">
    <property type="nucleotide sequence ID" value="NZ_JALDAY010000003.1"/>
</dbReference>
<dbReference type="EMBL" id="JALDAY010000003">
    <property type="protein sequence ID" value="MCI3271429.1"/>
    <property type="molecule type" value="Genomic_DNA"/>
</dbReference>